<keyword evidence="2" id="KW-1185">Reference proteome</keyword>
<evidence type="ECO:0000313" key="1">
    <source>
        <dbReference type="EMBL" id="WDE07935.1"/>
    </source>
</evidence>
<organism evidence="1 2">
    <name type="scientific">Thalassomonas viridans</name>
    <dbReference type="NCBI Taxonomy" id="137584"/>
    <lineage>
        <taxon>Bacteria</taxon>
        <taxon>Pseudomonadati</taxon>
        <taxon>Pseudomonadota</taxon>
        <taxon>Gammaproteobacteria</taxon>
        <taxon>Alteromonadales</taxon>
        <taxon>Colwelliaceae</taxon>
        <taxon>Thalassomonas</taxon>
    </lineage>
</organism>
<proteinExistence type="predicted"/>
<reference evidence="1 2" key="2">
    <citation type="journal article" date="2022" name="Mar. Drugs">
        <title>Bioassay-Guided Fractionation Leads to the Detection of Cholic Acid Generated by the Rare Thalassomonas sp.</title>
        <authorList>
            <person name="Pheiffer F."/>
            <person name="Schneider Y.K."/>
            <person name="Hansen E.H."/>
            <person name="Andersen J.H."/>
            <person name="Isaksson J."/>
            <person name="Busche T."/>
            <person name="R C."/>
            <person name="Kalinowski J."/>
            <person name="Zyl L.V."/>
            <person name="Trindade M."/>
        </authorList>
    </citation>
    <scope>NUCLEOTIDE SEQUENCE [LARGE SCALE GENOMIC DNA]</scope>
    <source>
        <strain evidence="1 2">XOM25</strain>
    </source>
</reference>
<sequence>MIIQLLKGYLRGFVGGPDFNRQHTLHFILEDQQLSISLPQTNIVTENPPRPVNFPYKSENWFNTHKKQEHHNSWVHINTKLWMYLPVICFFPSSEYGMLACSLWIKRLPATANINPFNREALARFVIDEYDNFHNGEIDETIGSGINTKIKKDVEKQSAARATPFSEDRFAQEIKGWIENRGQPPIPPAKIINFNNTDWVFYQEVRANHRSRKDYYCLPLDERHYLVCLFNHRVDLSDKHKKWRDHALASQLQIMNSITLTQVEKTSATTGNLLEASTTQAQ</sequence>
<evidence type="ECO:0000313" key="2">
    <source>
        <dbReference type="Proteomes" id="UP000032352"/>
    </source>
</evidence>
<dbReference type="EMBL" id="CP059733">
    <property type="protein sequence ID" value="WDE07935.1"/>
    <property type="molecule type" value="Genomic_DNA"/>
</dbReference>
<protein>
    <submittedName>
        <fullName evidence="1">Uncharacterized protein</fullName>
    </submittedName>
</protein>
<dbReference type="Proteomes" id="UP000032352">
    <property type="component" value="Chromosome"/>
</dbReference>
<dbReference type="AlphaFoldDB" id="A0AAF0CCJ1"/>
<name>A0AAF0CCJ1_9GAMM</name>
<dbReference type="RefSeq" id="WP_152647197.1">
    <property type="nucleotide sequence ID" value="NZ_CP059733.1"/>
</dbReference>
<reference evidence="1 2" key="1">
    <citation type="journal article" date="2015" name="Genome Announc.">
        <title>Draft Genome Sequences of Marine Isolates of Thalassomonas viridans and Thalassomonas actiniarum.</title>
        <authorList>
            <person name="Olonade I."/>
            <person name="van Zyl L.J."/>
            <person name="Trindade M."/>
        </authorList>
    </citation>
    <scope>NUCLEOTIDE SEQUENCE [LARGE SCALE GENOMIC DNA]</scope>
    <source>
        <strain evidence="1 2">XOM25</strain>
    </source>
</reference>
<gene>
    <name evidence="1" type="ORF">SG34_014210</name>
</gene>
<dbReference type="KEGG" id="tvd:SG34_014210"/>
<accession>A0AAF0CCJ1</accession>